<evidence type="ECO:0000313" key="4">
    <source>
        <dbReference type="Proteomes" id="UP000070168"/>
    </source>
</evidence>
<feature type="compositionally biased region" description="Acidic residues" evidence="1">
    <location>
        <begin position="660"/>
        <end position="670"/>
    </location>
</feature>
<accession>A0A135LRH0</accession>
<feature type="region of interest" description="Disordered" evidence="1">
    <location>
        <begin position="327"/>
        <end position="360"/>
    </location>
</feature>
<dbReference type="GeneID" id="63711972"/>
<feature type="compositionally biased region" description="Basic and acidic residues" evidence="1">
    <location>
        <begin position="766"/>
        <end position="777"/>
    </location>
</feature>
<proteinExistence type="predicted"/>
<evidence type="ECO:0000259" key="2">
    <source>
        <dbReference type="Pfam" id="PF25909"/>
    </source>
</evidence>
<dbReference type="AlphaFoldDB" id="A0A135LRH0"/>
<sequence length="777" mass="82359">MHSHGMFRLLPWPSAIGNKVEEVKMLAPNNTDINTLLPVKRKRSDSDATDAPAAKVRMESISTRPTTQIAESVLPPSTPTISSNGIDLNPLLPLERKHSDSDATEAPATKVCVESVSTCPTLIAESVLPPSTPTASSNDTDPNPLLPLKRKRSDSDVTDAPATKVCVESVPTRPTLIAESALPPSTQTASSSSPVASAKPAQDAAARPSVARLRDTITAQLSLEVLLKHNELRLIDQEIAKCQVALEQLRRCAEIPYPGSRVTGVSSNVSSGTGASVLAPGNGPAPISPAPWGVTEGPYARHYARWLIPDPRFDGGDTDSGILANSTVEGRSTRGNPGEAGMLGGKSRPQRGSTGAKHTALSAGYPVVKEKSGPMLIRRKSDGVLVKLVCLDCRRDNFSSTQGFINHCRIAHNRNFASHDAAAMACGQSVQVDDAGTVVGGSAEPTTNPTIPGYVHPLIRSTHVATTPWKRLRKPKDASTPGKPAAATTSVTSPPLATEPTDRPRTEHIQQPANPQFLGSPATPHLSALMQSRGAGLNMEKLVEESRKPMNLGISEDSETDDVRGPPARASHASLGARAGRQPMRMPVDQTDGASDSRKALDRGQSPPFEQATPSRPQSFLDISLAGKSQSLHSRESDSLDHQTLSPHAVESNQAPSLVSDDEDDYEAASDSDTSTSSEADEQEQEFRHIQVEDDERAAAPSAAAEAKPGPSLASPAPQSGPPLSQPLKRGRSNKISSMVPFSDNDDQHVGFFRSTSAENAAKAKRAAERKPNSSKR</sequence>
<gene>
    <name evidence="3" type="ORF">PGRI_089590</name>
</gene>
<feature type="region of interest" description="Disordered" evidence="1">
    <location>
        <begin position="547"/>
        <end position="777"/>
    </location>
</feature>
<comment type="caution">
    <text evidence="3">The sequence shown here is derived from an EMBL/GenBank/DDBJ whole genome shotgun (WGS) entry which is preliminary data.</text>
</comment>
<dbReference type="Pfam" id="PF25909">
    <property type="entry name" value="zf-C2H2_AHC1"/>
    <property type="match status" value="1"/>
</dbReference>
<feature type="compositionally biased region" description="Polar residues" evidence="1">
    <location>
        <begin position="642"/>
        <end position="657"/>
    </location>
</feature>
<evidence type="ECO:0000313" key="3">
    <source>
        <dbReference type="EMBL" id="KXG51566.1"/>
    </source>
</evidence>
<dbReference type="STRING" id="5078.A0A135LRH0"/>
<feature type="region of interest" description="Disordered" evidence="1">
    <location>
        <begin position="465"/>
        <end position="524"/>
    </location>
</feature>
<protein>
    <recommendedName>
        <fullName evidence="2">AHC1-like C2H2 zinc-finger domain-containing protein</fullName>
    </recommendedName>
</protein>
<keyword evidence="4" id="KW-1185">Reference proteome</keyword>
<name>A0A135LRH0_PENPA</name>
<feature type="compositionally biased region" description="Low complexity" evidence="1">
    <location>
        <begin position="180"/>
        <end position="201"/>
    </location>
</feature>
<reference evidence="3 4" key="1">
    <citation type="journal article" date="2016" name="BMC Genomics">
        <title>Genome sequencing and secondary metabolism of the postharvest pathogen Penicillium griseofulvum.</title>
        <authorList>
            <person name="Banani H."/>
            <person name="Marcet-Houben M."/>
            <person name="Ballester A.R."/>
            <person name="Abbruscato P."/>
            <person name="Gonzalez-Candelas L."/>
            <person name="Gabaldon T."/>
            <person name="Spadaro D."/>
        </authorList>
    </citation>
    <scope>NUCLEOTIDE SEQUENCE [LARGE SCALE GENOMIC DNA]</scope>
    <source>
        <strain evidence="3 4">PG3</strain>
    </source>
</reference>
<feature type="region of interest" description="Disordered" evidence="1">
    <location>
        <begin position="127"/>
        <end position="164"/>
    </location>
</feature>
<feature type="domain" description="AHC1-like C2H2 zinc-finger" evidence="2">
    <location>
        <begin position="376"/>
        <end position="425"/>
    </location>
</feature>
<dbReference type="EMBL" id="LHQR01000029">
    <property type="protein sequence ID" value="KXG51566.1"/>
    <property type="molecule type" value="Genomic_DNA"/>
</dbReference>
<organism evidence="3 4">
    <name type="scientific">Penicillium patulum</name>
    <name type="common">Penicillium griseofulvum</name>
    <dbReference type="NCBI Taxonomy" id="5078"/>
    <lineage>
        <taxon>Eukaryota</taxon>
        <taxon>Fungi</taxon>
        <taxon>Dikarya</taxon>
        <taxon>Ascomycota</taxon>
        <taxon>Pezizomycotina</taxon>
        <taxon>Eurotiomycetes</taxon>
        <taxon>Eurotiomycetidae</taxon>
        <taxon>Eurotiales</taxon>
        <taxon>Aspergillaceae</taxon>
        <taxon>Penicillium</taxon>
    </lineage>
</organism>
<dbReference type="OrthoDB" id="5355528at2759"/>
<dbReference type="RefSeq" id="XP_040650102.1">
    <property type="nucleotide sequence ID" value="XM_040796672.1"/>
</dbReference>
<feature type="region of interest" description="Disordered" evidence="1">
    <location>
        <begin position="72"/>
        <end position="93"/>
    </location>
</feature>
<evidence type="ECO:0000256" key="1">
    <source>
        <dbReference type="SAM" id="MobiDB-lite"/>
    </source>
</evidence>
<dbReference type="Proteomes" id="UP000070168">
    <property type="component" value="Unassembled WGS sequence"/>
</dbReference>
<dbReference type="InterPro" id="IPR058706">
    <property type="entry name" value="zf-C2H2_AHC1-like"/>
</dbReference>
<feature type="region of interest" description="Disordered" evidence="1">
    <location>
        <begin position="177"/>
        <end position="209"/>
    </location>
</feature>